<feature type="binding site" evidence="1">
    <location>
        <position position="14"/>
    </location>
    <ligand>
        <name>Zn(2+)</name>
        <dbReference type="ChEBI" id="CHEBI:29105"/>
    </ligand>
</feature>
<proteinExistence type="inferred from homology"/>
<dbReference type="KEGG" id="fri:FraEuI1c_1254"/>
<accession>E3J2F4</accession>
<feature type="domain" description="ClpX-type ZB" evidence="2">
    <location>
        <begin position="1"/>
        <end position="52"/>
    </location>
</feature>
<dbReference type="PROSITE" id="PS51902">
    <property type="entry name" value="CLPX_ZB"/>
    <property type="match status" value="1"/>
</dbReference>
<gene>
    <name evidence="3" type="ordered locus">FraEuI1c_1254</name>
</gene>
<dbReference type="Gene3D" id="6.20.220.10">
    <property type="entry name" value="ClpX chaperone, C4-type zinc finger domain"/>
    <property type="match status" value="1"/>
</dbReference>
<sequence>MTTSEPALARCSFCGKDQNSVAKLVAGPGVYICNVCVDLCNQIIPLPAPELGSWDEQSDDELLASLARIQAVVSQVDAAVHHHVDALRRRGISWTRIGETLGVTKQAAWERFSGED</sequence>
<feature type="binding site" evidence="1">
    <location>
        <position position="36"/>
    </location>
    <ligand>
        <name>Zn(2+)</name>
        <dbReference type="ChEBI" id="CHEBI:29105"/>
    </ligand>
</feature>
<keyword evidence="3" id="KW-0378">Hydrolase</keyword>
<dbReference type="EMBL" id="CP002299">
    <property type="protein sequence ID" value="ADP79326.1"/>
    <property type="molecule type" value="Genomic_DNA"/>
</dbReference>
<dbReference type="GO" id="GO:0008270">
    <property type="term" value="F:zinc ion binding"/>
    <property type="evidence" value="ECO:0007669"/>
    <property type="project" value="UniProtKB-UniRule"/>
</dbReference>
<dbReference type="SUPFAM" id="SSF57716">
    <property type="entry name" value="Glucocorticoid receptor-like (DNA-binding domain)"/>
    <property type="match status" value="1"/>
</dbReference>
<comment type="similarity">
    <text evidence="1">Belongs to the ClpX chaperone family.</text>
</comment>
<dbReference type="GO" id="GO:0006457">
    <property type="term" value="P:protein folding"/>
    <property type="evidence" value="ECO:0007669"/>
    <property type="project" value="UniProtKB-UniRule"/>
</dbReference>
<protein>
    <submittedName>
        <fullName evidence="3">ATP-dependent protease Clp ATPase subunit-like protein</fullName>
    </submittedName>
</protein>
<dbReference type="GO" id="GO:0008233">
    <property type="term" value="F:peptidase activity"/>
    <property type="evidence" value="ECO:0007669"/>
    <property type="project" value="UniProtKB-KW"/>
</dbReference>
<dbReference type="AlphaFoldDB" id="E3J2F4"/>
<keyword evidence="3" id="KW-0645">Protease</keyword>
<dbReference type="STRING" id="298654.FraEuI1c_1254"/>
<dbReference type="Pfam" id="PF06689">
    <property type="entry name" value="zf-C4_ClpX"/>
    <property type="match status" value="1"/>
</dbReference>
<keyword evidence="1" id="KW-0479">Metal-binding</keyword>
<dbReference type="InParanoid" id="E3J2F4"/>
<dbReference type="GO" id="GO:0051082">
    <property type="term" value="F:unfolded protein binding"/>
    <property type="evidence" value="ECO:0007669"/>
    <property type="project" value="UniProtKB-UniRule"/>
</dbReference>
<feature type="binding site" evidence="1">
    <location>
        <position position="11"/>
    </location>
    <ligand>
        <name>Zn(2+)</name>
        <dbReference type="ChEBI" id="CHEBI:29105"/>
    </ligand>
</feature>
<dbReference type="Proteomes" id="UP000002484">
    <property type="component" value="Chromosome"/>
</dbReference>
<dbReference type="InterPro" id="IPR038366">
    <property type="entry name" value="Znf_CppX_C4_sf"/>
</dbReference>
<dbReference type="GO" id="GO:0006508">
    <property type="term" value="P:proteolysis"/>
    <property type="evidence" value="ECO:0007669"/>
    <property type="project" value="UniProtKB-KW"/>
</dbReference>
<dbReference type="GO" id="GO:0046983">
    <property type="term" value="F:protein dimerization activity"/>
    <property type="evidence" value="ECO:0007669"/>
    <property type="project" value="UniProtKB-UniRule"/>
</dbReference>
<feature type="binding site" evidence="1">
    <location>
        <position position="33"/>
    </location>
    <ligand>
        <name>Zn(2+)</name>
        <dbReference type="ChEBI" id="CHEBI:29105"/>
    </ligand>
</feature>
<keyword evidence="1" id="KW-0862">Zinc</keyword>
<dbReference type="eggNOG" id="COG1219">
    <property type="taxonomic scope" value="Bacteria"/>
</dbReference>
<dbReference type="HOGENOM" id="CLU_2095463_0_0_11"/>
<reference evidence="3 4" key="1">
    <citation type="submission" date="2010-10" db="EMBL/GenBank/DDBJ databases">
        <title>Complete sequence of Frankia sp. EuI1c.</title>
        <authorList>
            <consortium name="US DOE Joint Genome Institute"/>
            <person name="Lucas S."/>
            <person name="Copeland A."/>
            <person name="Lapidus A."/>
            <person name="Cheng J.-F."/>
            <person name="Bruce D."/>
            <person name="Goodwin L."/>
            <person name="Pitluck S."/>
            <person name="Chertkov O."/>
            <person name="Detter J.C."/>
            <person name="Han C."/>
            <person name="Tapia R."/>
            <person name="Land M."/>
            <person name="Hauser L."/>
            <person name="Jeffries C."/>
            <person name="Kyrpides N."/>
            <person name="Ivanova N."/>
            <person name="Mikhailova N."/>
            <person name="Beauchemin N."/>
            <person name="Sen A."/>
            <person name="Sur S.A."/>
            <person name="Gtari M."/>
            <person name="Wall L."/>
            <person name="Tisa L."/>
            <person name="Woyke T."/>
        </authorList>
    </citation>
    <scope>NUCLEOTIDE SEQUENCE [LARGE SCALE GENOMIC DNA]</scope>
    <source>
        <strain evidence="4">DSM 45817 / CECT 9037 / EuI1c</strain>
    </source>
</reference>
<dbReference type="RefSeq" id="WP_013422447.1">
    <property type="nucleotide sequence ID" value="NC_014666.1"/>
</dbReference>
<evidence type="ECO:0000256" key="1">
    <source>
        <dbReference type="PROSITE-ProRule" id="PRU01250"/>
    </source>
</evidence>
<name>E3J2F4_PSEI1</name>
<keyword evidence="4" id="KW-1185">Reference proteome</keyword>
<dbReference type="InterPro" id="IPR010603">
    <property type="entry name" value="Znf_CppX_C4"/>
</dbReference>
<dbReference type="InterPro" id="IPR059188">
    <property type="entry name" value="Znf_CLPX-like"/>
</dbReference>
<evidence type="ECO:0000259" key="2">
    <source>
        <dbReference type="PROSITE" id="PS51902"/>
    </source>
</evidence>
<dbReference type="SMART" id="SM00994">
    <property type="entry name" value="zf-C4_ClpX"/>
    <property type="match status" value="1"/>
</dbReference>
<keyword evidence="1" id="KW-0143">Chaperone</keyword>
<organism evidence="3 4">
    <name type="scientific">Pseudofrankia inefficax (strain DSM 45817 / CECT 9037 / DDB 130130 / EuI1c)</name>
    <name type="common">Frankia inefficax</name>
    <dbReference type="NCBI Taxonomy" id="298654"/>
    <lineage>
        <taxon>Bacteria</taxon>
        <taxon>Bacillati</taxon>
        <taxon>Actinomycetota</taxon>
        <taxon>Actinomycetes</taxon>
        <taxon>Frankiales</taxon>
        <taxon>Frankiaceae</taxon>
        <taxon>Pseudofrankia</taxon>
    </lineage>
</organism>
<evidence type="ECO:0000313" key="4">
    <source>
        <dbReference type="Proteomes" id="UP000002484"/>
    </source>
</evidence>
<evidence type="ECO:0000313" key="3">
    <source>
        <dbReference type="EMBL" id="ADP79326.1"/>
    </source>
</evidence>